<dbReference type="Pfam" id="PF15430">
    <property type="entry name" value="SVWC"/>
    <property type="match status" value="1"/>
</dbReference>
<gene>
    <name evidence="5" type="ORF">FJT64_013633</name>
</gene>
<feature type="domain" description="Single" evidence="4">
    <location>
        <begin position="47"/>
        <end position="110"/>
    </location>
</feature>
<evidence type="ECO:0000256" key="1">
    <source>
        <dbReference type="ARBA" id="ARBA00004613"/>
    </source>
</evidence>
<evidence type="ECO:0000313" key="5">
    <source>
        <dbReference type="EMBL" id="KAF0287991.1"/>
    </source>
</evidence>
<accession>A0A6A4VEI0</accession>
<dbReference type="AlphaFoldDB" id="A0A6A4VEI0"/>
<dbReference type="InterPro" id="IPR029277">
    <property type="entry name" value="SVWC_dom"/>
</dbReference>
<evidence type="ECO:0000256" key="2">
    <source>
        <dbReference type="ARBA" id="ARBA00022525"/>
    </source>
</evidence>
<evidence type="ECO:0000259" key="4">
    <source>
        <dbReference type="Pfam" id="PF15430"/>
    </source>
</evidence>
<evidence type="ECO:0000313" key="6">
    <source>
        <dbReference type="Proteomes" id="UP000440578"/>
    </source>
</evidence>
<keyword evidence="6" id="KW-1185">Reference proteome</keyword>
<name>A0A6A4VEI0_AMPAM</name>
<reference evidence="5 6" key="1">
    <citation type="submission" date="2019-07" db="EMBL/GenBank/DDBJ databases">
        <title>Draft genome assembly of a fouling barnacle, Amphibalanus amphitrite (Darwin, 1854): The first reference genome for Thecostraca.</title>
        <authorList>
            <person name="Kim W."/>
        </authorList>
    </citation>
    <scope>NUCLEOTIDE SEQUENCE [LARGE SCALE GENOMIC DNA]</scope>
    <source>
        <strain evidence="5">SNU_AA5</strain>
        <tissue evidence="5">Soma without cirri and trophi</tissue>
    </source>
</reference>
<keyword evidence="2" id="KW-0964">Secreted</keyword>
<comment type="caution">
    <text evidence="5">The sequence shown here is derived from an EMBL/GenBank/DDBJ whole genome shotgun (WGS) entry which is preliminary data.</text>
</comment>
<dbReference type="GO" id="GO:0005576">
    <property type="term" value="C:extracellular region"/>
    <property type="evidence" value="ECO:0007669"/>
    <property type="project" value="UniProtKB-SubCell"/>
</dbReference>
<comment type="subcellular location">
    <subcellularLocation>
        <location evidence="1">Secreted</location>
    </subcellularLocation>
</comment>
<feature type="chain" id="PRO_5025523533" description="Single domain-containing protein" evidence="3">
    <location>
        <begin position="24"/>
        <end position="113"/>
    </location>
</feature>
<dbReference type="EMBL" id="VIIS01002152">
    <property type="protein sequence ID" value="KAF0287991.1"/>
    <property type="molecule type" value="Genomic_DNA"/>
</dbReference>
<protein>
    <recommendedName>
        <fullName evidence="4">Single domain-containing protein</fullName>
    </recommendedName>
</protein>
<proteinExistence type="predicted"/>
<organism evidence="5 6">
    <name type="scientific">Amphibalanus amphitrite</name>
    <name type="common">Striped barnacle</name>
    <name type="synonym">Balanus amphitrite</name>
    <dbReference type="NCBI Taxonomy" id="1232801"/>
    <lineage>
        <taxon>Eukaryota</taxon>
        <taxon>Metazoa</taxon>
        <taxon>Ecdysozoa</taxon>
        <taxon>Arthropoda</taxon>
        <taxon>Crustacea</taxon>
        <taxon>Multicrustacea</taxon>
        <taxon>Cirripedia</taxon>
        <taxon>Thoracica</taxon>
        <taxon>Thoracicalcarea</taxon>
        <taxon>Balanomorpha</taxon>
        <taxon>Balanoidea</taxon>
        <taxon>Balanidae</taxon>
        <taxon>Amphibalaninae</taxon>
        <taxon>Amphibalanus</taxon>
    </lineage>
</organism>
<keyword evidence="3" id="KW-0732">Signal</keyword>
<dbReference type="Proteomes" id="UP000440578">
    <property type="component" value="Unassembled WGS sequence"/>
</dbReference>
<feature type="signal peptide" evidence="3">
    <location>
        <begin position="1"/>
        <end position="23"/>
    </location>
</feature>
<dbReference type="OrthoDB" id="6386758at2759"/>
<sequence length="113" mass="12317">MNRCTPPPPLLVLLVLVCVLVSAAPAAASPALRRSERDAITCFSVHETFRLGEVFSDEHCRRVKCIEFLGEGFVIEVEKCPLPDIPEGADCTMTEPTEERFPLCCPKAVCGAV</sequence>
<evidence type="ECO:0000256" key="3">
    <source>
        <dbReference type="SAM" id="SignalP"/>
    </source>
</evidence>